<evidence type="ECO:0000259" key="1">
    <source>
        <dbReference type="PROSITE" id="PS50878"/>
    </source>
</evidence>
<dbReference type="Proteomes" id="UP000007800">
    <property type="component" value="Unassembled WGS sequence"/>
</dbReference>
<evidence type="ECO:0000313" key="2">
    <source>
        <dbReference type="EMBL" id="EER05122.1"/>
    </source>
</evidence>
<dbReference type="AlphaFoldDB" id="C5LDV8"/>
<feature type="domain" description="Reverse transcriptase" evidence="1">
    <location>
        <begin position="378"/>
        <end position="622"/>
    </location>
</feature>
<gene>
    <name evidence="2" type="ORF">Pmar_PMAR026556</name>
</gene>
<dbReference type="OrthoDB" id="408426at2759"/>
<name>C5LDV8_PERM5</name>
<sequence>MGDVNAHHPSWDSSFTSPDRRGDIIHQWLHDAGLRPLHNIHDAPSFLGPHGASTVDLVAISKSLLQQAACLVLESALANSDHSPLKTLLSTQPRFAFYQHTPRSRPSWNFKKADWNKYQSFEDRALLHVDWNQSVDHINAALSNIILAAAKHSVPRGNIPSHKPYWSEELNRLRLAKNRIRRVIHSRSRLGLPWDRLRQQLWSTSREYAQRLRAAQREQWESFTGTLTFSYRTQWRVAKTLAFGPRQQRPIVINGKQGEHAANLYAKYLSGSIYKSRLSPRSRATSWRMYRRCSSVRRVQCYQAHQAARSLPTGSLSTLPLPQQADIAQGSAFIPAELTRALDRLNPTAAPGPDNLLPRFFILSSHNMLSALLRLINRSFLSIQVPSAWRYARVILLPKTPTATDVADYRPISVTNVVARIAESMVLYRMEWELERRPSAIDTPPLNPHQHGFRSFRSSAEQLAYVHASIRSQMANGYITGLLSLDWRKAYDTVTLQVLLQRLTTKPIHPLLCSWTGAFLRGRRFFVDIAGARSSSVKQSQGLPQGCLMSPLLWAIYVDSLLDELQRLCATTTHPAYRLCGFAAYADDVCLWASARTQEQLGLAGSTPRLFTDCAFNMAIAT</sequence>
<dbReference type="CDD" id="cd01650">
    <property type="entry name" value="RT_nLTR_like"/>
    <property type="match status" value="1"/>
</dbReference>
<proteinExistence type="predicted"/>
<dbReference type="SUPFAM" id="SSF56219">
    <property type="entry name" value="DNase I-like"/>
    <property type="match status" value="1"/>
</dbReference>
<dbReference type="InParanoid" id="C5LDV8"/>
<dbReference type="InterPro" id="IPR052560">
    <property type="entry name" value="RdDP_mobile_element"/>
</dbReference>
<dbReference type="InterPro" id="IPR000477">
    <property type="entry name" value="RT_dom"/>
</dbReference>
<dbReference type="InterPro" id="IPR005135">
    <property type="entry name" value="Endo/exonuclease/phosphatase"/>
</dbReference>
<dbReference type="PROSITE" id="PS50878">
    <property type="entry name" value="RT_POL"/>
    <property type="match status" value="1"/>
</dbReference>
<dbReference type="PANTHER" id="PTHR36688">
    <property type="entry name" value="ENDO/EXONUCLEASE/PHOSPHATASE DOMAIN-CONTAINING PROTEIN"/>
    <property type="match status" value="1"/>
</dbReference>
<dbReference type="Gene3D" id="3.60.10.10">
    <property type="entry name" value="Endonuclease/exonuclease/phosphatase"/>
    <property type="match status" value="1"/>
</dbReference>
<dbReference type="PANTHER" id="PTHR36688:SF2">
    <property type="entry name" value="ENDONUCLEASE_EXONUCLEASE_PHOSPHATASE DOMAIN-CONTAINING PROTEIN"/>
    <property type="match status" value="1"/>
</dbReference>
<dbReference type="Pfam" id="PF00078">
    <property type="entry name" value="RVT_1"/>
    <property type="match status" value="1"/>
</dbReference>
<dbReference type="RefSeq" id="XP_002773306.1">
    <property type="nucleotide sequence ID" value="XM_002773260.1"/>
</dbReference>
<dbReference type="GeneID" id="9050660"/>
<organism evidence="3">
    <name type="scientific">Perkinsus marinus (strain ATCC 50983 / TXsc)</name>
    <dbReference type="NCBI Taxonomy" id="423536"/>
    <lineage>
        <taxon>Eukaryota</taxon>
        <taxon>Sar</taxon>
        <taxon>Alveolata</taxon>
        <taxon>Perkinsozoa</taxon>
        <taxon>Perkinsea</taxon>
        <taxon>Perkinsida</taxon>
        <taxon>Perkinsidae</taxon>
        <taxon>Perkinsus</taxon>
    </lineage>
</organism>
<dbReference type="InterPro" id="IPR043502">
    <property type="entry name" value="DNA/RNA_pol_sf"/>
</dbReference>
<dbReference type="GO" id="GO:0003824">
    <property type="term" value="F:catalytic activity"/>
    <property type="evidence" value="ECO:0007669"/>
    <property type="project" value="InterPro"/>
</dbReference>
<evidence type="ECO:0000313" key="3">
    <source>
        <dbReference type="Proteomes" id="UP000007800"/>
    </source>
</evidence>
<reference evidence="2 3" key="1">
    <citation type="submission" date="2008-07" db="EMBL/GenBank/DDBJ databases">
        <authorList>
            <person name="El-Sayed N."/>
            <person name="Caler E."/>
            <person name="Inman J."/>
            <person name="Amedeo P."/>
            <person name="Hass B."/>
            <person name="Wortman J."/>
        </authorList>
    </citation>
    <scope>NUCLEOTIDE SEQUENCE [LARGE SCALE GENOMIC DNA]</scope>
    <source>
        <strain evidence="3">ATCC 50983 / TXsc</strain>
    </source>
</reference>
<dbReference type="Pfam" id="PF14529">
    <property type="entry name" value="Exo_endo_phos_2"/>
    <property type="match status" value="1"/>
</dbReference>
<dbReference type="EMBL" id="GG681070">
    <property type="protein sequence ID" value="EER05122.1"/>
    <property type="molecule type" value="Genomic_DNA"/>
</dbReference>
<dbReference type="InterPro" id="IPR036691">
    <property type="entry name" value="Endo/exonu/phosph_ase_sf"/>
</dbReference>
<accession>C5LDV8</accession>
<keyword evidence="3" id="KW-1185">Reference proteome</keyword>
<protein>
    <recommendedName>
        <fullName evidence="1">Reverse transcriptase domain-containing protein</fullName>
    </recommendedName>
</protein>
<dbReference type="SUPFAM" id="SSF56672">
    <property type="entry name" value="DNA/RNA polymerases"/>
    <property type="match status" value="1"/>
</dbReference>